<dbReference type="Pfam" id="PF00005">
    <property type="entry name" value="ABC_tran"/>
    <property type="match status" value="1"/>
</dbReference>
<dbReference type="AlphaFoldDB" id="A0ABD3FNY5"/>
<comment type="caution">
    <text evidence="3">The sequence shown here is derived from an EMBL/GenBank/DDBJ whole genome shotgun (WGS) entry which is preliminary data.</text>
</comment>
<evidence type="ECO:0000259" key="2">
    <source>
        <dbReference type="Pfam" id="PF00005"/>
    </source>
</evidence>
<evidence type="ECO:0000313" key="4">
    <source>
        <dbReference type="Proteomes" id="UP001632037"/>
    </source>
</evidence>
<protein>
    <recommendedName>
        <fullName evidence="2">ABC transporter domain-containing protein</fullName>
    </recommendedName>
</protein>
<keyword evidence="4" id="KW-1185">Reference proteome</keyword>
<dbReference type="Gene3D" id="3.40.50.300">
    <property type="entry name" value="P-loop containing nucleotide triphosphate hydrolases"/>
    <property type="match status" value="1"/>
</dbReference>
<dbReference type="Proteomes" id="UP001632037">
    <property type="component" value="Unassembled WGS sequence"/>
</dbReference>
<evidence type="ECO:0000313" key="3">
    <source>
        <dbReference type="EMBL" id="KAL3668483.1"/>
    </source>
</evidence>
<dbReference type="EMBL" id="JBIMZQ010000011">
    <property type="protein sequence ID" value="KAL3668483.1"/>
    <property type="molecule type" value="Genomic_DNA"/>
</dbReference>
<name>A0ABD3FNY5_9STRA</name>
<gene>
    <name evidence="3" type="ORF">V7S43_006566</name>
</gene>
<keyword evidence="1" id="KW-0813">Transport</keyword>
<proteinExistence type="predicted"/>
<organism evidence="3 4">
    <name type="scientific">Phytophthora oleae</name>
    <dbReference type="NCBI Taxonomy" id="2107226"/>
    <lineage>
        <taxon>Eukaryota</taxon>
        <taxon>Sar</taxon>
        <taxon>Stramenopiles</taxon>
        <taxon>Oomycota</taxon>
        <taxon>Peronosporomycetes</taxon>
        <taxon>Peronosporales</taxon>
        <taxon>Peronosporaceae</taxon>
        <taxon>Phytophthora</taxon>
    </lineage>
</organism>
<sequence>MGSTGAGKTTLMDVIADRKTGGKISGKIMLNCYEASDLAIRRSTGYCEQMDVHSDAATFREAITFSSFLCQDASISTTRSTTQ</sequence>
<accession>A0ABD3FNY5</accession>
<feature type="domain" description="ABC transporter" evidence="2">
    <location>
        <begin position="1"/>
        <end position="70"/>
    </location>
</feature>
<dbReference type="SUPFAM" id="SSF52540">
    <property type="entry name" value="P-loop containing nucleoside triphosphate hydrolases"/>
    <property type="match status" value="1"/>
</dbReference>
<dbReference type="InterPro" id="IPR003439">
    <property type="entry name" value="ABC_transporter-like_ATP-bd"/>
</dbReference>
<dbReference type="PANTHER" id="PTHR19241">
    <property type="entry name" value="ATP-BINDING CASSETTE TRANSPORTER"/>
    <property type="match status" value="1"/>
</dbReference>
<evidence type="ECO:0000256" key="1">
    <source>
        <dbReference type="ARBA" id="ARBA00022448"/>
    </source>
</evidence>
<dbReference type="InterPro" id="IPR027417">
    <property type="entry name" value="P-loop_NTPase"/>
</dbReference>
<reference evidence="3 4" key="1">
    <citation type="submission" date="2024-09" db="EMBL/GenBank/DDBJ databases">
        <title>Genome sequencing and assembly of Phytophthora oleae, isolate VK10A, causative agent of rot of olive drupes.</title>
        <authorList>
            <person name="Conti Taguali S."/>
            <person name="Riolo M."/>
            <person name="La Spada F."/>
            <person name="Cacciola S.O."/>
            <person name="Dionisio G."/>
        </authorList>
    </citation>
    <scope>NUCLEOTIDE SEQUENCE [LARGE SCALE GENOMIC DNA]</scope>
    <source>
        <strain evidence="3 4">VK10A</strain>
    </source>
</reference>